<dbReference type="InterPro" id="IPR043450">
    <property type="entry name" value="CCDC89-like"/>
</dbReference>
<dbReference type="GeneTree" id="ENSGT00940000165617"/>
<accession>A0A4W4GLJ2</accession>
<dbReference type="PANTHER" id="PTHR34768:SF2">
    <property type="entry name" value="COILED-COIL DOMAIN CONTAINING 89"/>
    <property type="match status" value="1"/>
</dbReference>
<dbReference type="AlphaFoldDB" id="A0A4W4GLJ2"/>
<reference evidence="4" key="2">
    <citation type="journal article" date="2017" name="Sci. Adv.">
        <title>A tail of two voltages: Proteomic comparison of the three electric organs of the electric eel.</title>
        <authorList>
            <person name="Traeger L.L."/>
            <person name="Sabat G."/>
            <person name="Barrett-Wilt G.A."/>
            <person name="Wells G.B."/>
            <person name="Sussman M.R."/>
        </authorList>
    </citation>
    <scope>NUCLEOTIDE SEQUENCE [LARGE SCALE GENOMIC DNA]</scope>
</reference>
<evidence type="ECO:0008006" key="5">
    <source>
        <dbReference type="Google" id="ProtNLM"/>
    </source>
</evidence>
<evidence type="ECO:0000313" key="3">
    <source>
        <dbReference type="Ensembl" id="ENSEEEP00000039162.2"/>
    </source>
</evidence>
<evidence type="ECO:0000256" key="1">
    <source>
        <dbReference type="ARBA" id="ARBA00023054"/>
    </source>
</evidence>
<dbReference type="Proteomes" id="UP000314983">
    <property type="component" value="Chromosome 2"/>
</dbReference>
<keyword evidence="4" id="KW-1185">Reference proteome</keyword>
<dbReference type="GeneID" id="113584273"/>
<dbReference type="PANTHER" id="PTHR34768">
    <property type="entry name" value="COILED-COIL DOMAIN-CONTAINING PROTEIN 89"/>
    <property type="match status" value="1"/>
</dbReference>
<proteinExistence type="predicted"/>
<dbReference type="KEGG" id="eee:113584273"/>
<evidence type="ECO:0000313" key="4">
    <source>
        <dbReference type="Proteomes" id="UP000314983"/>
    </source>
</evidence>
<dbReference type="Ensembl" id="ENSEEET00000039612.2">
    <property type="protein sequence ID" value="ENSEEEP00000039162.2"/>
    <property type="gene ID" value="ENSEEEG00000018614.2"/>
</dbReference>
<reference evidence="4" key="1">
    <citation type="journal article" date="2014" name="Science">
        <title>Nonhuman genetics. Genomic basis for the convergent evolution of electric organs.</title>
        <authorList>
            <person name="Gallant J.R."/>
            <person name="Traeger L.L."/>
            <person name="Volkening J.D."/>
            <person name="Moffett H."/>
            <person name="Chen P.H."/>
            <person name="Novina C.D."/>
            <person name="Phillips G.N.Jr."/>
            <person name="Anand R."/>
            <person name="Wells G.B."/>
            <person name="Pinch M."/>
            <person name="Guth R."/>
            <person name="Unguez G.A."/>
            <person name="Albert J.S."/>
            <person name="Zakon H.H."/>
            <person name="Samanta M.P."/>
            <person name="Sussman M.R."/>
        </authorList>
    </citation>
    <scope>NUCLEOTIDE SEQUENCE [LARGE SCALE GENOMIC DNA]</scope>
</reference>
<name>A0A4W4GLJ2_ELEEL</name>
<evidence type="ECO:0000256" key="2">
    <source>
        <dbReference type="SAM" id="Coils"/>
    </source>
</evidence>
<reference evidence="3" key="5">
    <citation type="submission" date="2025-09" db="UniProtKB">
        <authorList>
            <consortium name="Ensembl"/>
        </authorList>
    </citation>
    <scope>IDENTIFICATION</scope>
</reference>
<dbReference type="RefSeq" id="XP_026876880.1">
    <property type="nucleotide sequence ID" value="XM_027021079.2"/>
</dbReference>
<reference evidence="3" key="4">
    <citation type="submission" date="2025-08" db="UniProtKB">
        <authorList>
            <consortium name="Ensembl"/>
        </authorList>
    </citation>
    <scope>IDENTIFICATION</scope>
</reference>
<organism evidence="3 4">
    <name type="scientific">Electrophorus electricus</name>
    <name type="common">Electric eel</name>
    <name type="synonym">Gymnotus electricus</name>
    <dbReference type="NCBI Taxonomy" id="8005"/>
    <lineage>
        <taxon>Eukaryota</taxon>
        <taxon>Metazoa</taxon>
        <taxon>Chordata</taxon>
        <taxon>Craniata</taxon>
        <taxon>Vertebrata</taxon>
        <taxon>Euteleostomi</taxon>
        <taxon>Actinopterygii</taxon>
        <taxon>Neopterygii</taxon>
        <taxon>Teleostei</taxon>
        <taxon>Ostariophysi</taxon>
        <taxon>Gymnotiformes</taxon>
        <taxon>Gymnotoidei</taxon>
        <taxon>Gymnotidae</taxon>
        <taxon>Electrophorus</taxon>
    </lineage>
</organism>
<protein>
    <recommendedName>
        <fullName evidence="5">Coiled-coil domain-containing protein 89</fullName>
    </recommendedName>
</protein>
<feature type="coiled-coil region" evidence="2">
    <location>
        <begin position="85"/>
        <end position="327"/>
    </location>
</feature>
<dbReference type="OMA" id="KTEHQSN"/>
<reference evidence="3" key="3">
    <citation type="submission" date="2020-05" db="EMBL/GenBank/DDBJ databases">
        <title>Electrophorus electricus (electric eel) genome, fEleEle1, primary haplotype.</title>
        <authorList>
            <person name="Myers G."/>
            <person name="Meyer A."/>
            <person name="Fedrigo O."/>
            <person name="Formenti G."/>
            <person name="Rhie A."/>
            <person name="Tracey A."/>
            <person name="Sims Y."/>
            <person name="Jarvis E.D."/>
        </authorList>
    </citation>
    <scope>NUCLEOTIDE SEQUENCE [LARGE SCALE GENOMIC DNA]</scope>
</reference>
<sequence length="354" mass="41971">MTSPQRNPKDLKTMIIDTKQDMDDVHQALEKLRGLSHDERTEADMLRSRIDEQSSLICILKQRADEMLLRCQALERINGELEMLQTAVQAELESERERSAQLEKRFMDLAANHRELISFKDEYKRRNAELTKENRRLREENEKLFSRELQMKEETILKLTHELRELAEQHRHLEKEYQDKTIGFQMKIKELMNQHQIKEASLQDELHNTRKQLKNAEEMCAEMDLKLRQSLERGIMKETETQEKLEELVKEKNELLELSMQRGKIIQDKQVEIQELERKKQEAELARKDAENRFEREATAVNGELRVKALQHALDQAQDTCGALKKDFEAYKKHSSDLLAKEMELNAKLRHMIN</sequence>
<gene>
    <name evidence="3" type="primary">zgc:172182</name>
</gene>
<keyword evidence="1 2" id="KW-0175">Coiled coil</keyword>